<accession>A0A135UYP4</accession>
<comment type="caution">
    <text evidence="1">The sequence shown here is derived from an EMBL/GenBank/DDBJ whole genome shotgun (WGS) entry which is preliminary data.</text>
</comment>
<sequence length="358" mass="40977">MRFFRNQECGCFKRLPTNVTLWPLSRSISNERSDPDHWGLLTPHDFIGTALNCGPDYQDIGDPIENEQADLSNTQCRFIKGQIPNVVDTIDNPYVFQTKDLSFIDFPTFQDKAPGARLVPNTPGSLAVLCLDDVFRGLKTIAMSIHNWEAMNNLVGNKRHGRGLEEFLKDESQCAAITNLSTFECGQQPVYRPEYPKVPQQFYMAPKDNKYHSLRLLTCIVTSVDTFYFVDLTGPATSFSELNKKIRNYVETAIHCYCIVCEEYHEGKPKVWVGVEYLRFAELWSCKATELGLEPILKSQREAQEYLELYWPVEDYHGEEWEREIPKVRSLVPFRLPSGQAVNDGPESVVASDWDGRV</sequence>
<organism evidence="1 2">
    <name type="scientific">Colletotrichum salicis</name>
    <dbReference type="NCBI Taxonomy" id="1209931"/>
    <lineage>
        <taxon>Eukaryota</taxon>
        <taxon>Fungi</taxon>
        <taxon>Dikarya</taxon>
        <taxon>Ascomycota</taxon>
        <taxon>Pezizomycotina</taxon>
        <taxon>Sordariomycetes</taxon>
        <taxon>Hypocreomycetidae</taxon>
        <taxon>Glomerellales</taxon>
        <taxon>Glomerellaceae</taxon>
        <taxon>Colletotrichum</taxon>
        <taxon>Colletotrichum acutatum species complex</taxon>
    </lineage>
</organism>
<evidence type="ECO:0000313" key="1">
    <source>
        <dbReference type="EMBL" id="KXH65538.1"/>
    </source>
</evidence>
<dbReference type="AlphaFoldDB" id="A0A135UYP4"/>
<gene>
    <name evidence="1" type="ORF">CSAL01_02937</name>
</gene>
<proteinExistence type="predicted"/>
<reference evidence="1 2" key="1">
    <citation type="submission" date="2014-02" db="EMBL/GenBank/DDBJ databases">
        <title>The genome sequence of Colletotrichum salicis CBS 607.94.</title>
        <authorList>
            <person name="Baroncelli R."/>
            <person name="Thon M.R."/>
        </authorList>
    </citation>
    <scope>NUCLEOTIDE SEQUENCE [LARGE SCALE GENOMIC DNA]</scope>
    <source>
        <strain evidence="1 2">CBS 607.94</strain>
    </source>
</reference>
<dbReference type="OrthoDB" id="4818638at2759"/>
<name>A0A135UYP4_9PEZI</name>
<protein>
    <submittedName>
        <fullName evidence="1">Uncharacterized protein</fullName>
    </submittedName>
</protein>
<evidence type="ECO:0000313" key="2">
    <source>
        <dbReference type="Proteomes" id="UP000070121"/>
    </source>
</evidence>
<dbReference type="Proteomes" id="UP000070121">
    <property type="component" value="Unassembled WGS sequence"/>
</dbReference>
<dbReference type="EMBL" id="JFFI01000868">
    <property type="protein sequence ID" value="KXH65538.1"/>
    <property type="molecule type" value="Genomic_DNA"/>
</dbReference>
<keyword evidence="2" id="KW-1185">Reference proteome</keyword>